<evidence type="ECO:0000313" key="2">
    <source>
        <dbReference type="Proteomes" id="UP000823388"/>
    </source>
</evidence>
<keyword evidence="2" id="KW-1185">Reference proteome</keyword>
<evidence type="ECO:0000313" key="1">
    <source>
        <dbReference type="EMBL" id="KAG2630022.1"/>
    </source>
</evidence>
<protein>
    <submittedName>
        <fullName evidence="1">Uncharacterized protein</fullName>
    </submittedName>
</protein>
<dbReference type="AlphaFoldDB" id="A0A8T0V0Q6"/>
<accession>A0A8T0V0Q6</accession>
<dbReference type="Proteomes" id="UP000823388">
    <property type="component" value="Chromosome 3K"/>
</dbReference>
<comment type="caution">
    <text evidence="1">The sequence shown here is derived from an EMBL/GenBank/DDBJ whole genome shotgun (WGS) entry which is preliminary data.</text>
</comment>
<reference evidence="1" key="1">
    <citation type="submission" date="2020-05" db="EMBL/GenBank/DDBJ databases">
        <title>WGS assembly of Panicum virgatum.</title>
        <authorList>
            <person name="Lovell J.T."/>
            <person name="Jenkins J."/>
            <person name="Shu S."/>
            <person name="Juenger T.E."/>
            <person name="Schmutz J."/>
        </authorList>
    </citation>
    <scope>NUCLEOTIDE SEQUENCE</scope>
    <source>
        <strain evidence="1">AP13</strain>
    </source>
</reference>
<name>A0A8T0V0Q6_PANVG</name>
<dbReference type="EMBL" id="CM029041">
    <property type="protein sequence ID" value="KAG2630022.1"/>
    <property type="molecule type" value="Genomic_DNA"/>
</dbReference>
<sequence length="135" mass="15083">MMHATKLILVVSNQHWGWGHKARHLGRHDHGVEVEQLLRPMTGRRVPHGRVVPRHGVKPQQHGYEHLREPGLLTLIAMDGIHSPLLLEQPLQPRRLGVSCVHGRDVPCRRTWCPRKAACILAAAAPPLEPPPVGT</sequence>
<gene>
    <name evidence="1" type="ORF">PVAP13_3KG516001</name>
</gene>
<proteinExistence type="predicted"/>
<organism evidence="1 2">
    <name type="scientific">Panicum virgatum</name>
    <name type="common">Blackwell switchgrass</name>
    <dbReference type="NCBI Taxonomy" id="38727"/>
    <lineage>
        <taxon>Eukaryota</taxon>
        <taxon>Viridiplantae</taxon>
        <taxon>Streptophyta</taxon>
        <taxon>Embryophyta</taxon>
        <taxon>Tracheophyta</taxon>
        <taxon>Spermatophyta</taxon>
        <taxon>Magnoliopsida</taxon>
        <taxon>Liliopsida</taxon>
        <taxon>Poales</taxon>
        <taxon>Poaceae</taxon>
        <taxon>PACMAD clade</taxon>
        <taxon>Panicoideae</taxon>
        <taxon>Panicodae</taxon>
        <taxon>Paniceae</taxon>
        <taxon>Panicinae</taxon>
        <taxon>Panicum</taxon>
        <taxon>Panicum sect. Hiantes</taxon>
    </lineage>
</organism>